<accession>A0A218YXA0</accession>
<feature type="coiled-coil region" evidence="1">
    <location>
        <begin position="201"/>
        <end position="257"/>
    </location>
</feature>
<name>A0A218YXA0_9HELO</name>
<dbReference type="STRING" id="503106.A0A218YXA0"/>
<feature type="compositionally biased region" description="Basic and acidic residues" evidence="2">
    <location>
        <begin position="429"/>
        <end position="441"/>
    </location>
</feature>
<reference evidence="3 4" key="1">
    <citation type="submission" date="2017-04" db="EMBL/GenBank/DDBJ databases">
        <title>Draft genome sequence of Marssonina coronaria NL1: causal agent of apple blotch.</title>
        <authorList>
            <person name="Cheng Q."/>
        </authorList>
    </citation>
    <scope>NUCLEOTIDE SEQUENCE [LARGE SCALE GENOMIC DNA]</scope>
    <source>
        <strain evidence="3 4">NL1</strain>
    </source>
</reference>
<dbReference type="EMBL" id="MZNU01000345">
    <property type="protein sequence ID" value="OWO99723.1"/>
    <property type="molecule type" value="Genomic_DNA"/>
</dbReference>
<evidence type="ECO:0000313" key="3">
    <source>
        <dbReference type="EMBL" id="OWO99723.1"/>
    </source>
</evidence>
<keyword evidence="1" id="KW-0175">Coiled coil</keyword>
<comment type="caution">
    <text evidence="3">The sequence shown here is derived from an EMBL/GenBank/DDBJ whole genome shotgun (WGS) entry which is preliminary data.</text>
</comment>
<feature type="region of interest" description="Disordered" evidence="2">
    <location>
        <begin position="407"/>
        <end position="466"/>
    </location>
</feature>
<dbReference type="AlphaFoldDB" id="A0A218YXA0"/>
<proteinExistence type="predicted"/>
<keyword evidence="4" id="KW-1185">Reference proteome</keyword>
<dbReference type="Proteomes" id="UP000242519">
    <property type="component" value="Unassembled WGS sequence"/>
</dbReference>
<evidence type="ECO:0000256" key="2">
    <source>
        <dbReference type="SAM" id="MobiDB-lite"/>
    </source>
</evidence>
<evidence type="ECO:0000256" key="1">
    <source>
        <dbReference type="SAM" id="Coils"/>
    </source>
</evidence>
<sequence>MVDLVNMQHQKHIEAAIQWEKIANEKIQKTITDMRISHQKEISSQALRFNDRLAKRIVGIEKAYAEKWDKAMWEAKKGFEEKFAQDLKDAKQAHIKTLNTSPSADLEAIIKKSDERIAEIHKMNYERYTNLVNDTMKRNTEQAESLLQLSTAHELREARLREENERLSEALVLKRTCGENQGQTQDKSIELNTTTQLADALERTRTEVAGLEKALTESQEKVNELKMVNSELEARLLKETAGATETLEARIEECRQKDQRDVAALKMELSSLRKIKAGTEDRHQIELANCAREHQHAAAELRAAYDDLKASNETEVAGLKRLLSNCEERNCKEVAHLQLLHREAEQKLEDELAAHKMMLEAHTDQSRKRIQDLKRAHAVELDNSRQEIDASNQEIEALKAGINAVRESSAEESTVHLKRPARAGSPNGKPREHSLAKDGIRQKRKRLQVTQCTERMGETPDGINDQ</sequence>
<dbReference type="InParanoid" id="A0A218YXA0"/>
<organism evidence="3 4">
    <name type="scientific">Diplocarpon coronariae</name>
    <dbReference type="NCBI Taxonomy" id="2795749"/>
    <lineage>
        <taxon>Eukaryota</taxon>
        <taxon>Fungi</taxon>
        <taxon>Dikarya</taxon>
        <taxon>Ascomycota</taxon>
        <taxon>Pezizomycotina</taxon>
        <taxon>Leotiomycetes</taxon>
        <taxon>Helotiales</taxon>
        <taxon>Drepanopezizaceae</taxon>
        <taxon>Diplocarpon</taxon>
    </lineage>
</organism>
<protein>
    <submittedName>
        <fullName evidence="3">Uncharacterized protein</fullName>
    </submittedName>
</protein>
<gene>
    <name evidence="3" type="ORF">B2J93_9473</name>
</gene>
<evidence type="ECO:0000313" key="4">
    <source>
        <dbReference type="Proteomes" id="UP000242519"/>
    </source>
</evidence>